<keyword evidence="7" id="KW-1185">Reference proteome</keyword>
<keyword evidence="4" id="KW-0597">Phosphoprotein</keyword>
<reference evidence="6" key="1">
    <citation type="submission" date="2023-02" db="EMBL/GenBank/DDBJ databases">
        <title>Genome of toxic invasive species Heracleum sosnowskyi carries increased number of genes despite the absence of recent whole-genome duplications.</title>
        <authorList>
            <person name="Schelkunov M."/>
            <person name="Shtratnikova V."/>
            <person name="Makarenko M."/>
            <person name="Klepikova A."/>
            <person name="Omelchenko D."/>
            <person name="Novikova G."/>
            <person name="Obukhova E."/>
            <person name="Bogdanov V."/>
            <person name="Penin A."/>
            <person name="Logacheva M."/>
        </authorList>
    </citation>
    <scope>NUCLEOTIDE SEQUENCE</scope>
    <source>
        <strain evidence="6">Hsosn_3</strain>
        <tissue evidence="6">Leaf</tissue>
    </source>
</reference>
<dbReference type="AlphaFoldDB" id="A0AAD8HE03"/>
<accession>A0AAD8HE03</accession>
<dbReference type="Pfam" id="PF10248">
    <property type="entry name" value="Mlf1IP"/>
    <property type="match status" value="1"/>
</dbReference>
<dbReference type="EMBL" id="JAUIZM010000009">
    <property type="protein sequence ID" value="KAK1364513.1"/>
    <property type="molecule type" value="Genomic_DNA"/>
</dbReference>
<proteinExistence type="inferred from homology"/>
<name>A0AAD8HE03_9APIA</name>
<evidence type="ECO:0000256" key="3">
    <source>
        <dbReference type="ARBA" id="ARBA00022490"/>
    </source>
</evidence>
<dbReference type="InterPro" id="IPR019376">
    <property type="entry name" value="Myeloid_leukemia_factor"/>
</dbReference>
<reference evidence="6" key="2">
    <citation type="submission" date="2023-05" db="EMBL/GenBank/DDBJ databases">
        <authorList>
            <person name="Schelkunov M.I."/>
        </authorList>
    </citation>
    <scope>NUCLEOTIDE SEQUENCE</scope>
    <source>
        <strain evidence="6">Hsosn_3</strain>
        <tissue evidence="6">Leaf</tissue>
    </source>
</reference>
<feature type="region of interest" description="Disordered" evidence="5">
    <location>
        <begin position="276"/>
        <end position="315"/>
    </location>
</feature>
<feature type="compositionally biased region" description="Acidic residues" evidence="5">
    <location>
        <begin position="79"/>
        <end position="93"/>
    </location>
</feature>
<feature type="compositionally biased region" description="Basic and acidic residues" evidence="5">
    <location>
        <begin position="289"/>
        <end position="302"/>
    </location>
</feature>
<feature type="region of interest" description="Disordered" evidence="5">
    <location>
        <begin position="51"/>
        <end position="149"/>
    </location>
</feature>
<feature type="region of interest" description="Disordered" evidence="5">
    <location>
        <begin position="169"/>
        <end position="200"/>
    </location>
</feature>
<evidence type="ECO:0000313" key="7">
    <source>
        <dbReference type="Proteomes" id="UP001237642"/>
    </source>
</evidence>
<protein>
    <submittedName>
        <fullName evidence="6">Myeloid leukemia factor</fullName>
    </submittedName>
</protein>
<keyword evidence="3" id="KW-0963">Cytoplasm</keyword>
<evidence type="ECO:0000256" key="2">
    <source>
        <dbReference type="ARBA" id="ARBA00008332"/>
    </source>
</evidence>
<feature type="compositionally biased region" description="Basic residues" evidence="5">
    <location>
        <begin position="305"/>
        <end position="315"/>
    </location>
</feature>
<evidence type="ECO:0000256" key="5">
    <source>
        <dbReference type="SAM" id="MobiDB-lite"/>
    </source>
</evidence>
<dbReference type="Proteomes" id="UP001237642">
    <property type="component" value="Unassembled WGS sequence"/>
</dbReference>
<evidence type="ECO:0000256" key="1">
    <source>
        <dbReference type="ARBA" id="ARBA00004496"/>
    </source>
</evidence>
<gene>
    <name evidence="6" type="ORF">POM88_040074</name>
</gene>
<comment type="caution">
    <text evidence="6">The sequence shown here is derived from an EMBL/GenBank/DDBJ whole genome shotgun (WGS) entry which is preliminary data.</text>
</comment>
<feature type="compositionally biased region" description="Polar residues" evidence="5">
    <location>
        <begin position="51"/>
        <end position="69"/>
    </location>
</feature>
<evidence type="ECO:0000256" key="4">
    <source>
        <dbReference type="ARBA" id="ARBA00022553"/>
    </source>
</evidence>
<dbReference type="GO" id="GO:0005737">
    <property type="term" value="C:cytoplasm"/>
    <property type="evidence" value="ECO:0007669"/>
    <property type="project" value="UniProtKB-SubCell"/>
</dbReference>
<dbReference type="PANTHER" id="PTHR13105">
    <property type="entry name" value="MYELOID LEUKEMIA FACTOR"/>
    <property type="match status" value="1"/>
</dbReference>
<sequence>MQRNRENSDDDMKSGNMFDAFRARTSTMPSIFGGRDPFDDPFFTRPFGSISGSGMFNTSGQFGNASQVSEMKGPVIEELSSEDEEQEEEEDGGQDGSAKSERCQAPNVDFSNKDPIVEHPDDEDNDKQRENISRSTNYNKVERAEPQSRSFSFQKVTYGGVDGTYYTATTSRRKGNDGALLEESKQADKTTGQASDRISRGLHDRGHSLLRKIGSDGKVDTMQTLHNLEEDELTGFEDAWKGNVEKHFPGWRDRSSYFGDAGVGGNHQIAQAGWGAMDFPFGHNTGETGRTRPNNELKKDQSGGKTKKVVRINIE</sequence>
<comment type="subcellular location">
    <subcellularLocation>
        <location evidence="1">Cytoplasm</location>
    </subcellularLocation>
</comment>
<evidence type="ECO:0000313" key="6">
    <source>
        <dbReference type="EMBL" id="KAK1364513.1"/>
    </source>
</evidence>
<organism evidence="6 7">
    <name type="scientific">Heracleum sosnowskyi</name>
    <dbReference type="NCBI Taxonomy" id="360622"/>
    <lineage>
        <taxon>Eukaryota</taxon>
        <taxon>Viridiplantae</taxon>
        <taxon>Streptophyta</taxon>
        <taxon>Embryophyta</taxon>
        <taxon>Tracheophyta</taxon>
        <taxon>Spermatophyta</taxon>
        <taxon>Magnoliopsida</taxon>
        <taxon>eudicotyledons</taxon>
        <taxon>Gunneridae</taxon>
        <taxon>Pentapetalae</taxon>
        <taxon>asterids</taxon>
        <taxon>campanulids</taxon>
        <taxon>Apiales</taxon>
        <taxon>Apiaceae</taxon>
        <taxon>Apioideae</taxon>
        <taxon>apioid superclade</taxon>
        <taxon>Tordylieae</taxon>
        <taxon>Tordyliinae</taxon>
        <taxon>Heracleum</taxon>
    </lineage>
</organism>
<comment type="similarity">
    <text evidence="2">Belongs to the MLF family.</text>
</comment>